<dbReference type="VEuPathDB" id="AmoebaDB:NfTy_080750"/>
<feature type="domain" description="IFT81 calponin homology" evidence="9">
    <location>
        <begin position="37"/>
        <end position="161"/>
    </location>
</feature>
<organism evidence="10 11">
    <name type="scientific">Naegleria fowleri</name>
    <name type="common">Brain eating amoeba</name>
    <dbReference type="NCBI Taxonomy" id="5763"/>
    <lineage>
        <taxon>Eukaryota</taxon>
        <taxon>Discoba</taxon>
        <taxon>Heterolobosea</taxon>
        <taxon>Tetramitia</taxon>
        <taxon>Eutetramitia</taxon>
        <taxon>Vahlkampfiidae</taxon>
        <taxon>Naegleria</taxon>
    </lineage>
</organism>
<dbReference type="VEuPathDB" id="AmoebaDB:NF0093130"/>
<dbReference type="GO" id="GO:0042073">
    <property type="term" value="P:intraciliary transport"/>
    <property type="evidence" value="ECO:0007669"/>
    <property type="project" value="InterPro"/>
</dbReference>
<evidence type="ECO:0000256" key="3">
    <source>
        <dbReference type="ARBA" id="ARBA00023054"/>
    </source>
</evidence>
<comment type="subcellular location">
    <subcellularLocation>
        <location evidence="1">Cell projection</location>
        <location evidence="1">Cilium</location>
    </subcellularLocation>
</comment>
<sequence length="728" mass="84929">MSEVAVARSALASSRGGGSRASSTRGVSFREQGHGSEDIEMMVQVLNKHLKMNLTLVSFDELSSSKPSRLLDLLNNLIGYLSTEYKGDLNKEPPEQTFQRVMHFLVVILGFKHLRQENQNELAAGIINGDRKTLYPIIFSICQKIDDMKKRVYLAKYMVEIKVPDEFLMDQEVNNIYQQYKQLIQNFKSTHQQTTTLKESTQDPEEIKQRIFKMEREKEQLKVKNEELTKKIRELTNDAEAFIDLTSKLNKEQDERFSLEKSQQDQLHKLRESEDRLAQVQKLLTETERDIGSGDVDSLIENLENVVSKLREETQTKLPTEISEKQYKIDILKKVSNMSSMTDALLSVDSDIRRLKEEITTLQDELSQKTENQQNKDDNRLTSMVKVVQKKKQDMEKRLQTNQKELSKVQAKIKKVEDDLKQFEGQKIPTAEEFEQLRQEVMQKANVAKKMKAELGELKKENLVLRRTEEILKSKDEKVEQFLRKLEQEKGIQGFRQIQKEIIDASQTKNEIDKEKGETLEEISKIVQELNEKINAQKERLKQPVKQLKILREEHQTIENEYNDKKAVYDNIKLGQESEVTKLRSDIKELQEEIERQQSLYYLLQSQGSINNAMKKRIDDEKDFLDPKSGKKFSLEYQSYTSFLKGRIEKLEQMSKELREKQKYIKETHDPNMKQIEQFTNLRKLLELKIRLQKEGITGSTQIRQAFGANNNSDSSFVQSGVDRLVIN</sequence>
<feature type="coiled-coil region" evidence="7">
    <location>
        <begin position="211"/>
        <end position="245"/>
    </location>
</feature>
<keyword evidence="3 7" id="KW-0175">Coiled coil</keyword>
<evidence type="ECO:0000256" key="1">
    <source>
        <dbReference type="ARBA" id="ARBA00004138"/>
    </source>
</evidence>
<dbReference type="EMBL" id="VFQX01000074">
    <property type="protein sequence ID" value="KAF0971642.1"/>
    <property type="molecule type" value="Genomic_DNA"/>
</dbReference>
<dbReference type="Proteomes" id="UP000444721">
    <property type="component" value="Unassembled WGS sequence"/>
</dbReference>
<comment type="caution">
    <text evidence="10">The sequence shown here is derived from an EMBL/GenBank/DDBJ whole genome shotgun (WGS) entry which is preliminary data.</text>
</comment>
<dbReference type="RefSeq" id="XP_044556358.1">
    <property type="nucleotide sequence ID" value="XM_044713869.1"/>
</dbReference>
<evidence type="ECO:0000256" key="2">
    <source>
        <dbReference type="ARBA" id="ARBA00022794"/>
    </source>
</evidence>
<name>A0A6A5B8T8_NAEFO</name>
<dbReference type="GO" id="GO:0036064">
    <property type="term" value="C:ciliary basal body"/>
    <property type="evidence" value="ECO:0007669"/>
    <property type="project" value="TreeGrafter"/>
</dbReference>
<feature type="coiled-coil region" evidence="7">
    <location>
        <begin position="345"/>
        <end position="485"/>
    </location>
</feature>
<dbReference type="GO" id="GO:0060271">
    <property type="term" value="P:cilium assembly"/>
    <property type="evidence" value="ECO:0007669"/>
    <property type="project" value="InterPro"/>
</dbReference>
<dbReference type="PANTHER" id="PTHR15614">
    <property type="entry name" value="INTRAFLAGELLAR TRANSPORT PROTEIN 81 HOMOLOG"/>
    <property type="match status" value="1"/>
</dbReference>
<dbReference type="GO" id="GO:0015631">
    <property type="term" value="F:tubulin binding"/>
    <property type="evidence" value="ECO:0007669"/>
    <property type="project" value="InterPro"/>
</dbReference>
<dbReference type="GO" id="GO:0030992">
    <property type="term" value="C:intraciliary transport particle B"/>
    <property type="evidence" value="ECO:0007669"/>
    <property type="project" value="InterPro"/>
</dbReference>
<protein>
    <recommendedName>
        <fullName evidence="9">IFT81 calponin homology domain-containing protein</fullName>
    </recommendedName>
</protein>
<dbReference type="InterPro" id="IPR043016">
    <property type="entry name" value="IFT81_N_sf"/>
</dbReference>
<dbReference type="InterPro" id="IPR041146">
    <property type="entry name" value="IFT81_CH"/>
</dbReference>
<keyword evidence="11" id="KW-1185">Reference proteome</keyword>
<keyword evidence="2" id="KW-0970">Cilium biogenesis/degradation</keyword>
<dbReference type="InterPro" id="IPR029600">
    <property type="entry name" value="IFT81"/>
</dbReference>
<proteinExistence type="inferred from homology"/>
<evidence type="ECO:0000256" key="4">
    <source>
        <dbReference type="ARBA" id="ARBA00023069"/>
    </source>
</evidence>
<evidence type="ECO:0000256" key="5">
    <source>
        <dbReference type="ARBA" id="ARBA00023273"/>
    </source>
</evidence>
<feature type="coiled-coil region" evidence="7">
    <location>
        <begin position="641"/>
        <end position="668"/>
    </location>
</feature>
<accession>A0A6A5B8T8</accession>
<evidence type="ECO:0000313" key="11">
    <source>
        <dbReference type="Proteomes" id="UP000444721"/>
    </source>
</evidence>
<keyword evidence="5" id="KW-0966">Cell projection</keyword>
<feature type="coiled-coil region" evidence="7">
    <location>
        <begin position="270"/>
        <end position="316"/>
    </location>
</feature>
<dbReference type="OMA" id="WILTHME"/>
<dbReference type="Gene3D" id="1.10.418.70">
    <property type="entry name" value="Intraflagellar transport protein 81, N-terminal domain"/>
    <property type="match status" value="1"/>
</dbReference>
<dbReference type="AlphaFoldDB" id="A0A6A5B8T8"/>
<reference evidence="10 11" key="1">
    <citation type="journal article" date="2019" name="Sci. Rep.">
        <title>Nanopore sequencing improves the draft genome of the human pathogenic amoeba Naegleria fowleri.</title>
        <authorList>
            <person name="Liechti N."/>
            <person name="Schurch N."/>
            <person name="Bruggmann R."/>
            <person name="Wittwer M."/>
        </authorList>
    </citation>
    <scope>NUCLEOTIDE SEQUENCE [LARGE SCALE GENOMIC DNA]</scope>
    <source>
        <strain evidence="10 11">ATCC 30894</strain>
    </source>
</reference>
<evidence type="ECO:0000256" key="6">
    <source>
        <dbReference type="ARBA" id="ARBA00043983"/>
    </source>
</evidence>
<dbReference type="VEuPathDB" id="AmoebaDB:FDP41_009865"/>
<dbReference type="GeneID" id="68117080"/>
<gene>
    <name evidence="10" type="ORF">FDP41_009865</name>
</gene>
<feature type="compositionally biased region" description="Low complexity" evidence="8">
    <location>
        <begin position="8"/>
        <end position="27"/>
    </location>
</feature>
<evidence type="ECO:0000313" key="10">
    <source>
        <dbReference type="EMBL" id="KAF0971642.1"/>
    </source>
</evidence>
<feature type="region of interest" description="Disordered" evidence="8">
    <location>
        <begin position="8"/>
        <end position="31"/>
    </location>
</feature>
<dbReference type="OrthoDB" id="276029at2759"/>
<dbReference type="PANTHER" id="PTHR15614:SF2">
    <property type="entry name" value="INTRAFLAGELLAR TRANSPORT PROTEIN 81 HOMOLOG"/>
    <property type="match status" value="1"/>
</dbReference>
<dbReference type="Pfam" id="PF18383">
    <property type="entry name" value="IFT81_CH"/>
    <property type="match status" value="1"/>
</dbReference>
<evidence type="ECO:0000256" key="8">
    <source>
        <dbReference type="SAM" id="MobiDB-lite"/>
    </source>
</evidence>
<comment type="similarity">
    <text evidence="6">Belongs to the IFT81 family.</text>
</comment>
<feature type="coiled-coil region" evidence="7">
    <location>
        <begin position="520"/>
        <end position="607"/>
    </location>
</feature>
<keyword evidence="4" id="KW-0969">Cilium</keyword>
<evidence type="ECO:0000259" key="9">
    <source>
        <dbReference type="Pfam" id="PF18383"/>
    </source>
</evidence>
<evidence type="ECO:0000256" key="7">
    <source>
        <dbReference type="SAM" id="Coils"/>
    </source>
</evidence>